<evidence type="ECO:0000313" key="3">
    <source>
        <dbReference type="Proteomes" id="UP000242930"/>
    </source>
</evidence>
<dbReference type="Proteomes" id="UP000242930">
    <property type="component" value="Unassembled WGS sequence"/>
</dbReference>
<sequence>MNLGLLQFKPASALKADELIEQQRREQALRQQAVESSLSAHIRRCFESAKTAKQPIERRLLDCARRQKGLYEQDKLRSIAEEGGSTLYPKLTTTKTRAAAAWIRDVLMPASGRPWGLDPTPVAEIPPEYLQRFAQQMGEQAQQMSPEQVEEAMRRYLQETARKIADRHEQVIDDQLTEGGWYEALEAFIDDFCVYPAAFIRGPLLQRVPELAWREGWQMLEVEAIKPQFARVSPYDIYPSPDSSDIDDGAYLIERERYTRGGLNRLRGVPGYSSEALEAVLTDYGRGGLRDWLATDAERARLEDRENEWLNKGETIEGLHYWGSAQGLMLLQWGLQPEQISDPLAEYEIDAILIGQHVIRCVINQAPMGERPYHKASFQLVPGSFWGIGIPELMADIQDMCCAVARAQANNMAFASGPQIEVATDRLQPGEDPNEIFPMKRWRTKTDRTGTGTPAPAIRFYQPASLAGELMQVYSQWEQRADDATNIPRYAYGNEQVGGAGNTARGLSMLFESANKGIKDAIRHIDRGVTRRVISALWLHNMRYSDDPSIKGDCRVVAQGATAQLLRDQTQQARQQFLQGTANDLDMQILGIEGRARLLRSVGEQLDMPDLIPDETTIKARVEQQSQQQAQQAEQQAQLEAGKAQAEAAQKHAGAEKTQAETQRILLEIQSLLGQLQTMGALNAAIGGPVQGPVPVGVQQQPGLEGVQGVSAPGPGTGA</sequence>
<reference evidence="3" key="1">
    <citation type="submission" date="2016-10" db="EMBL/GenBank/DDBJ databases">
        <authorList>
            <person name="Varghese N."/>
            <person name="Submissions S."/>
        </authorList>
    </citation>
    <scope>NUCLEOTIDE SEQUENCE [LARGE SCALE GENOMIC DNA]</scope>
    <source>
        <strain evidence="3">LMG 25967</strain>
    </source>
</reference>
<dbReference type="Pfam" id="PF23899">
    <property type="entry name" value="SU10_portal"/>
    <property type="match status" value="1"/>
</dbReference>
<feature type="region of interest" description="Disordered" evidence="1">
    <location>
        <begin position="623"/>
        <end position="657"/>
    </location>
</feature>
<evidence type="ECO:0000256" key="1">
    <source>
        <dbReference type="SAM" id="MobiDB-lite"/>
    </source>
</evidence>
<evidence type="ECO:0000313" key="2">
    <source>
        <dbReference type="EMBL" id="SEJ46638.1"/>
    </source>
</evidence>
<dbReference type="AlphaFoldDB" id="A0A1H6YZI7"/>
<protein>
    <recommendedName>
        <fullName evidence="4">Phage P22-like portal protein</fullName>
    </recommendedName>
</protein>
<evidence type="ECO:0008006" key="4">
    <source>
        <dbReference type="Google" id="ProtNLM"/>
    </source>
</evidence>
<dbReference type="InterPro" id="IPR056909">
    <property type="entry name" value="SU10_portal"/>
</dbReference>
<organism evidence="2 3">
    <name type="scientific">Pseudomonas linyingensis</name>
    <dbReference type="NCBI Taxonomy" id="915471"/>
    <lineage>
        <taxon>Bacteria</taxon>
        <taxon>Pseudomonadati</taxon>
        <taxon>Pseudomonadota</taxon>
        <taxon>Gammaproteobacteria</taxon>
        <taxon>Pseudomonadales</taxon>
        <taxon>Pseudomonadaceae</taxon>
        <taxon>Pseudomonas</taxon>
    </lineage>
</organism>
<feature type="compositionally biased region" description="Low complexity" evidence="1">
    <location>
        <begin position="623"/>
        <end position="648"/>
    </location>
</feature>
<name>A0A1H6YZI7_9PSED</name>
<accession>A0A1H6YZI7</accession>
<dbReference type="STRING" id="915471.SAMN05216201_10983"/>
<keyword evidence="3" id="KW-1185">Reference proteome</keyword>
<dbReference type="RefSeq" id="WP_090311366.1">
    <property type="nucleotide sequence ID" value="NZ_FNZE01000009.1"/>
</dbReference>
<dbReference type="EMBL" id="FNZE01000009">
    <property type="protein sequence ID" value="SEJ46638.1"/>
    <property type="molecule type" value="Genomic_DNA"/>
</dbReference>
<dbReference type="OrthoDB" id="6105065at2"/>
<proteinExistence type="predicted"/>
<feature type="compositionally biased region" description="Low complexity" evidence="1">
    <location>
        <begin position="696"/>
        <end position="710"/>
    </location>
</feature>
<gene>
    <name evidence="2" type="ORF">SAMN05216201_10983</name>
</gene>
<feature type="region of interest" description="Disordered" evidence="1">
    <location>
        <begin position="696"/>
        <end position="719"/>
    </location>
</feature>